<protein>
    <submittedName>
        <fullName evidence="1">Uncharacterized protein</fullName>
    </submittedName>
</protein>
<dbReference type="RefSeq" id="WP_258114296.1">
    <property type="nucleotide sequence ID" value="NZ_CAKKLR010000012.1"/>
</dbReference>
<dbReference type="AlphaFoldDB" id="A0A7Z7BSQ9"/>
<dbReference type="EMBL" id="FNEW01000010">
    <property type="protein sequence ID" value="SDK50176.1"/>
    <property type="molecule type" value="Genomic_DNA"/>
</dbReference>
<gene>
    <name evidence="1" type="ORF">SAMN05428983_5133</name>
</gene>
<accession>A0A7Z7BSQ9</accession>
<organism evidence="1 2">
    <name type="scientific">Agrobacterium fabrum</name>
    <dbReference type="NCBI Taxonomy" id="1176649"/>
    <lineage>
        <taxon>Bacteria</taxon>
        <taxon>Pseudomonadati</taxon>
        <taxon>Pseudomonadota</taxon>
        <taxon>Alphaproteobacteria</taxon>
        <taxon>Hyphomicrobiales</taxon>
        <taxon>Rhizobiaceae</taxon>
        <taxon>Rhizobium/Agrobacterium group</taxon>
        <taxon>Agrobacterium</taxon>
        <taxon>Agrobacterium tumefaciens complex</taxon>
    </lineage>
</organism>
<dbReference type="GeneID" id="92725721"/>
<dbReference type="Proteomes" id="UP000198917">
    <property type="component" value="Unassembled WGS sequence"/>
</dbReference>
<proteinExistence type="predicted"/>
<evidence type="ECO:0000313" key="2">
    <source>
        <dbReference type="Proteomes" id="UP000198917"/>
    </source>
</evidence>
<comment type="caution">
    <text evidence="1">The sequence shown here is derived from an EMBL/GenBank/DDBJ whole genome shotgun (WGS) entry which is preliminary data.</text>
</comment>
<evidence type="ECO:0000313" key="1">
    <source>
        <dbReference type="EMBL" id="SDK50176.1"/>
    </source>
</evidence>
<name>A0A7Z7BSQ9_9HYPH</name>
<reference evidence="1 2" key="1">
    <citation type="submission" date="2016-10" db="EMBL/GenBank/DDBJ databases">
        <authorList>
            <person name="Varghese N."/>
            <person name="Submissions S."/>
        </authorList>
    </citation>
    <scope>NUCLEOTIDE SEQUENCE [LARGE SCALE GENOMIC DNA]</scope>
    <source>
        <strain evidence="1 2">PDC82</strain>
    </source>
</reference>
<sequence length="41" mass="4318">MLSTGWLDEADFGFAVEDDMQVADHAGCLQQGVSHVVVAAP</sequence>